<keyword evidence="14" id="KW-0560">Oxidoreductase</keyword>
<dbReference type="RefSeq" id="XP_035442973.1">
    <property type="nucleotide sequence ID" value="XM_035587080.2"/>
</dbReference>
<comment type="cofactor">
    <cofactor evidence="19">
        <name>[2Fe-2S] cluster</name>
        <dbReference type="ChEBI" id="CHEBI:190135"/>
    </cofactor>
</comment>
<evidence type="ECO:0000256" key="20">
    <source>
        <dbReference type="ARBA" id="ARBA00049220"/>
    </source>
</evidence>
<keyword evidence="13" id="KW-0249">Electron transport</keyword>
<dbReference type="SUPFAM" id="SSF46548">
    <property type="entry name" value="alpha-helical ferredoxin"/>
    <property type="match status" value="1"/>
</dbReference>
<dbReference type="InterPro" id="IPR001041">
    <property type="entry name" value="2Fe-2S_ferredoxin-type"/>
</dbReference>
<evidence type="ECO:0000256" key="18">
    <source>
        <dbReference type="ARBA" id="ARBA00033304"/>
    </source>
</evidence>
<dbReference type="NCBIfam" id="TIGR00384">
    <property type="entry name" value="dhsB"/>
    <property type="match status" value="1"/>
</dbReference>
<evidence type="ECO:0000256" key="5">
    <source>
        <dbReference type="ARBA" id="ARBA00009433"/>
    </source>
</evidence>
<evidence type="ECO:0000256" key="3">
    <source>
        <dbReference type="ARBA" id="ARBA00004443"/>
    </source>
</evidence>
<dbReference type="GeneID" id="118271139"/>
<dbReference type="InterPro" id="IPR012675">
    <property type="entry name" value="Beta-grasp_dom_sf"/>
</dbReference>
<dbReference type="InterPro" id="IPR050573">
    <property type="entry name" value="SDH/FRD_Iron-Sulfur"/>
</dbReference>
<keyword evidence="17" id="KW-0003">3Fe-4S</keyword>
<evidence type="ECO:0000256" key="13">
    <source>
        <dbReference type="ARBA" id="ARBA00022982"/>
    </source>
</evidence>
<feature type="region of interest" description="Disordered" evidence="21">
    <location>
        <begin position="298"/>
        <end position="318"/>
    </location>
</feature>
<keyword evidence="10" id="KW-0816">Tricarboxylic acid cycle</keyword>
<gene>
    <name evidence="24" type="primary">LOC118271139</name>
</gene>
<dbReference type="Proteomes" id="UP000829999">
    <property type="component" value="Chromosome 9"/>
</dbReference>
<feature type="compositionally biased region" description="Basic and acidic residues" evidence="21">
    <location>
        <begin position="298"/>
        <end position="307"/>
    </location>
</feature>
<dbReference type="InterPro" id="IPR036010">
    <property type="entry name" value="2Fe-2S_ferredoxin-like_sf"/>
</dbReference>
<name>A0A9R0ELD1_SPOFR</name>
<dbReference type="InterPro" id="IPR017900">
    <property type="entry name" value="4Fe4S_Fe_S_CS"/>
</dbReference>
<evidence type="ECO:0000256" key="2">
    <source>
        <dbReference type="ARBA" id="ARBA00001966"/>
    </source>
</evidence>
<dbReference type="EC" id="1.3.5.1" evidence="6"/>
<sequence>MATYLIYNFAVYFKSLHNPILKSWSPKLLAHHERTFISWKNLVKCPTTKGGTGGGAKKQISPRRLFKIYRYGGIAQKGVPKMQTFELDVSKCGPMVLDAMIKLKDMDPTFTFRRSCREGICGSCAICLQGKNCLACITAIPKAKTITLHPLPHMYVLRDLVVDMTHFLNQYNSIRPYLIRKSTPRSMGQFQYAQSDADWHKFVGLYECVLCACCATSCPSYWWNGRRFLGPASLLHAYRWVIDSRDEDTFNRLCDLRDDFKAFRCHTILNCALACPKGLNPGLAIARLKRLITGLDKKPPPEFDPLKLRSGSGSGKPSLEECIKAKLKKKKC</sequence>
<evidence type="ECO:0000256" key="15">
    <source>
        <dbReference type="ARBA" id="ARBA00023004"/>
    </source>
</evidence>
<protein>
    <recommendedName>
        <fullName evidence="7">Succinate dehydrogenase [ubiquinone] iron-sulfur subunit, mitochondrial</fullName>
        <ecNumber evidence="6">1.3.5.1</ecNumber>
    </recommendedName>
    <alternativeName>
        <fullName evidence="18">Iron-sulfur subunit of complex II</fullName>
    </alternativeName>
</protein>
<keyword evidence="16" id="KW-0411">Iron-sulfur</keyword>
<evidence type="ECO:0000256" key="10">
    <source>
        <dbReference type="ARBA" id="ARBA00022532"/>
    </source>
</evidence>
<dbReference type="GO" id="GO:0005743">
    <property type="term" value="C:mitochondrial inner membrane"/>
    <property type="evidence" value="ECO:0007669"/>
    <property type="project" value="UniProtKB-SubCell"/>
</dbReference>
<dbReference type="GO" id="GO:0008177">
    <property type="term" value="F:succinate dehydrogenase (quinone) activity"/>
    <property type="evidence" value="ECO:0007669"/>
    <property type="project" value="UniProtKB-EC"/>
</dbReference>
<evidence type="ECO:0000256" key="16">
    <source>
        <dbReference type="ARBA" id="ARBA00023014"/>
    </source>
</evidence>
<dbReference type="FunFam" id="1.10.1060.10:FF:000001">
    <property type="entry name" value="Succinate dehydrogenase iron-sulfur subunit SdhB"/>
    <property type="match status" value="1"/>
</dbReference>
<keyword evidence="12" id="KW-0479">Metal-binding</keyword>
<dbReference type="Pfam" id="PF13534">
    <property type="entry name" value="Fer4_17"/>
    <property type="match status" value="1"/>
</dbReference>
<keyword evidence="11" id="KW-0001">2Fe-2S</keyword>
<keyword evidence="9" id="KW-0004">4Fe-4S</keyword>
<dbReference type="GO" id="GO:0009055">
    <property type="term" value="F:electron transfer activity"/>
    <property type="evidence" value="ECO:0007669"/>
    <property type="project" value="InterPro"/>
</dbReference>
<evidence type="ECO:0000256" key="14">
    <source>
        <dbReference type="ARBA" id="ARBA00023002"/>
    </source>
</evidence>
<comment type="catalytic activity">
    <reaction evidence="20">
        <text>a quinone + succinate = fumarate + a quinol</text>
        <dbReference type="Rhea" id="RHEA:40523"/>
        <dbReference type="ChEBI" id="CHEBI:24646"/>
        <dbReference type="ChEBI" id="CHEBI:29806"/>
        <dbReference type="ChEBI" id="CHEBI:30031"/>
        <dbReference type="ChEBI" id="CHEBI:132124"/>
        <dbReference type="EC" id="1.3.5.1"/>
    </reaction>
</comment>
<dbReference type="PROSITE" id="PS00197">
    <property type="entry name" value="2FE2S_FER_1"/>
    <property type="match status" value="1"/>
</dbReference>
<evidence type="ECO:0000256" key="19">
    <source>
        <dbReference type="ARBA" id="ARBA00034078"/>
    </source>
</evidence>
<evidence type="ECO:0000313" key="24">
    <source>
        <dbReference type="RefSeq" id="XP_035442973.1"/>
    </source>
</evidence>
<evidence type="ECO:0000256" key="6">
    <source>
        <dbReference type="ARBA" id="ARBA00012792"/>
    </source>
</evidence>
<evidence type="ECO:0000256" key="21">
    <source>
        <dbReference type="SAM" id="MobiDB-lite"/>
    </source>
</evidence>
<dbReference type="InterPro" id="IPR006058">
    <property type="entry name" value="2Fe2S_fd_BS"/>
</dbReference>
<evidence type="ECO:0000313" key="23">
    <source>
        <dbReference type="Proteomes" id="UP000829999"/>
    </source>
</evidence>
<dbReference type="Gene3D" id="3.10.20.30">
    <property type="match status" value="1"/>
</dbReference>
<dbReference type="PANTHER" id="PTHR11921">
    <property type="entry name" value="SUCCINATE DEHYDROGENASE IRON-SULFUR PROTEIN"/>
    <property type="match status" value="1"/>
</dbReference>
<dbReference type="InterPro" id="IPR004489">
    <property type="entry name" value="Succ_DH/fum_Rdtase_Fe-S"/>
</dbReference>
<comment type="pathway">
    <text evidence="4">Carbohydrate metabolism; tricarboxylic acid cycle; fumarate from succinate (eukaryal route): step 1/1.</text>
</comment>
<comment type="cofactor">
    <cofactor evidence="1">
        <name>[3Fe-4S] cluster</name>
        <dbReference type="ChEBI" id="CHEBI:21137"/>
    </cofactor>
</comment>
<dbReference type="GO" id="GO:0022904">
    <property type="term" value="P:respiratory electron transport chain"/>
    <property type="evidence" value="ECO:0007669"/>
    <property type="project" value="TreeGrafter"/>
</dbReference>
<dbReference type="PANTHER" id="PTHR11921:SF29">
    <property type="entry name" value="SUCCINATE DEHYDROGENASE [UBIQUINONE] IRON-SULFUR SUBUNIT, MITOCHONDRIAL"/>
    <property type="match status" value="1"/>
</dbReference>
<comment type="cofactor">
    <cofactor evidence="2">
        <name>[4Fe-4S] cluster</name>
        <dbReference type="ChEBI" id="CHEBI:49883"/>
    </cofactor>
</comment>
<proteinExistence type="inferred from homology"/>
<dbReference type="AlphaFoldDB" id="A0A9R0ELD1"/>
<comment type="subcellular location">
    <subcellularLocation>
        <location evidence="3">Mitochondrion inner membrane</location>
        <topology evidence="3">Peripheral membrane protein</topology>
        <orientation evidence="3">Matrix side</orientation>
    </subcellularLocation>
</comment>
<evidence type="ECO:0000256" key="4">
    <source>
        <dbReference type="ARBA" id="ARBA00004788"/>
    </source>
</evidence>
<dbReference type="SUPFAM" id="SSF54292">
    <property type="entry name" value="2Fe-2S ferredoxin-like"/>
    <property type="match status" value="1"/>
</dbReference>
<evidence type="ECO:0000256" key="1">
    <source>
        <dbReference type="ARBA" id="ARBA00001927"/>
    </source>
</evidence>
<dbReference type="NCBIfam" id="NF004616">
    <property type="entry name" value="PRK05950.1"/>
    <property type="match status" value="1"/>
</dbReference>
<evidence type="ECO:0000256" key="12">
    <source>
        <dbReference type="ARBA" id="ARBA00022723"/>
    </source>
</evidence>
<dbReference type="InterPro" id="IPR009051">
    <property type="entry name" value="Helical_ferredxn"/>
</dbReference>
<evidence type="ECO:0000259" key="22">
    <source>
        <dbReference type="PROSITE" id="PS51085"/>
    </source>
</evidence>
<dbReference type="GO" id="GO:0006099">
    <property type="term" value="P:tricarboxylic acid cycle"/>
    <property type="evidence" value="ECO:0007669"/>
    <property type="project" value="UniProtKB-KW"/>
</dbReference>
<dbReference type="GO" id="GO:0051537">
    <property type="term" value="F:2 iron, 2 sulfur cluster binding"/>
    <property type="evidence" value="ECO:0007669"/>
    <property type="project" value="UniProtKB-KW"/>
</dbReference>
<keyword evidence="23" id="KW-1185">Reference proteome</keyword>
<dbReference type="InterPro" id="IPR025192">
    <property type="entry name" value="Succ_DH/fum_Rdtase_N"/>
</dbReference>
<keyword evidence="15" id="KW-0408">Iron</keyword>
<comment type="similarity">
    <text evidence="5">Belongs to the succinate dehydrogenase/fumarate reductase iron-sulfur protein family.</text>
</comment>
<dbReference type="GO" id="GO:0051538">
    <property type="term" value="F:3 iron, 4 sulfur cluster binding"/>
    <property type="evidence" value="ECO:0007669"/>
    <property type="project" value="UniProtKB-KW"/>
</dbReference>
<organism evidence="23 24">
    <name type="scientific">Spodoptera frugiperda</name>
    <name type="common">Fall armyworm</name>
    <dbReference type="NCBI Taxonomy" id="7108"/>
    <lineage>
        <taxon>Eukaryota</taxon>
        <taxon>Metazoa</taxon>
        <taxon>Ecdysozoa</taxon>
        <taxon>Arthropoda</taxon>
        <taxon>Hexapoda</taxon>
        <taxon>Insecta</taxon>
        <taxon>Pterygota</taxon>
        <taxon>Neoptera</taxon>
        <taxon>Endopterygota</taxon>
        <taxon>Lepidoptera</taxon>
        <taxon>Glossata</taxon>
        <taxon>Ditrysia</taxon>
        <taxon>Noctuoidea</taxon>
        <taxon>Noctuidae</taxon>
        <taxon>Amphipyrinae</taxon>
        <taxon>Spodoptera</taxon>
    </lineage>
</organism>
<dbReference type="Pfam" id="PF13085">
    <property type="entry name" value="Fer2_3"/>
    <property type="match status" value="1"/>
</dbReference>
<accession>A0A9R0ELD1</accession>
<dbReference type="PROSITE" id="PS51085">
    <property type="entry name" value="2FE2S_FER_2"/>
    <property type="match status" value="1"/>
</dbReference>
<evidence type="ECO:0000256" key="8">
    <source>
        <dbReference type="ARBA" id="ARBA00022448"/>
    </source>
</evidence>
<evidence type="ECO:0000256" key="7">
    <source>
        <dbReference type="ARBA" id="ARBA00016766"/>
    </source>
</evidence>
<evidence type="ECO:0000256" key="9">
    <source>
        <dbReference type="ARBA" id="ARBA00022485"/>
    </source>
</evidence>
<dbReference type="GO" id="GO:0051539">
    <property type="term" value="F:4 iron, 4 sulfur cluster binding"/>
    <property type="evidence" value="ECO:0007669"/>
    <property type="project" value="UniProtKB-KW"/>
</dbReference>
<dbReference type="GO" id="GO:0046872">
    <property type="term" value="F:metal ion binding"/>
    <property type="evidence" value="ECO:0007669"/>
    <property type="project" value="UniProtKB-KW"/>
</dbReference>
<evidence type="ECO:0000256" key="17">
    <source>
        <dbReference type="ARBA" id="ARBA00023291"/>
    </source>
</evidence>
<evidence type="ECO:0000256" key="11">
    <source>
        <dbReference type="ARBA" id="ARBA00022714"/>
    </source>
</evidence>
<dbReference type="Gene3D" id="1.10.1060.10">
    <property type="entry name" value="Alpha-helical ferredoxin"/>
    <property type="match status" value="1"/>
</dbReference>
<keyword evidence="8" id="KW-0813">Transport</keyword>
<feature type="domain" description="2Fe-2S ferredoxin-type" evidence="22">
    <location>
        <begin position="64"/>
        <end position="154"/>
    </location>
</feature>
<dbReference type="PROSITE" id="PS00198">
    <property type="entry name" value="4FE4S_FER_1"/>
    <property type="match status" value="1"/>
</dbReference>
<dbReference type="OrthoDB" id="1696654at2759"/>
<reference evidence="24" key="1">
    <citation type="submission" date="2025-08" db="UniProtKB">
        <authorList>
            <consortium name="RefSeq"/>
        </authorList>
    </citation>
    <scope>IDENTIFICATION</scope>
    <source>
        <tissue evidence="24">Whole larval tissue</tissue>
    </source>
</reference>